<dbReference type="GO" id="GO:0006225">
    <property type="term" value="P:UDP biosynthetic process"/>
    <property type="evidence" value="ECO:0007669"/>
    <property type="project" value="Ensembl"/>
</dbReference>
<evidence type="ECO:0000256" key="11">
    <source>
        <dbReference type="ARBA" id="ARBA00022975"/>
    </source>
</evidence>
<comment type="function">
    <text evidence="16">Bifunctional enzyme catalyzing the last two steps of de novo pyrimidine biosynthesis, orotate phosphoribosyltransferase (OPRT), which converts orotate to orotidine-5'-monophosphate (OMP), and orotidine-5'-monophosphate decarboxylase (ODC), the terminal enzymatic reaction that decarboxylates OMP to uridine monophosphate (UMP).</text>
</comment>
<evidence type="ECO:0000256" key="10">
    <source>
        <dbReference type="ARBA" id="ARBA00022793"/>
    </source>
</evidence>
<dbReference type="SUPFAM" id="SSF51366">
    <property type="entry name" value="Ribulose-phoshate binding barrel"/>
    <property type="match status" value="1"/>
</dbReference>
<feature type="active site" description="For OMPdecase activity" evidence="18">
    <location>
        <position position="404"/>
    </location>
</feature>
<dbReference type="PANTHER" id="PTHR19278">
    <property type="entry name" value="OROTATE PHOSPHORIBOSYLTRANSFERASE"/>
    <property type="match status" value="1"/>
</dbReference>
<dbReference type="GO" id="GO:0044205">
    <property type="term" value="P:'de novo' UMP biosynthetic process"/>
    <property type="evidence" value="ECO:0007669"/>
    <property type="project" value="UniProtKB-UniPathway"/>
</dbReference>
<dbReference type="Proteomes" id="UP000694387">
    <property type="component" value="Chromosome 5"/>
</dbReference>
<evidence type="ECO:0000256" key="17">
    <source>
        <dbReference type="ARBA" id="ARBA00063898"/>
    </source>
</evidence>
<feature type="compositionally biased region" description="Basic and acidic residues" evidence="20">
    <location>
        <begin position="57"/>
        <end position="69"/>
    </location>
</feature>
<accession>A0A8C4LCC3</accession>
<dbReference type="GO" id="GO:0004590">
    <property type="term" value="F:orotidine-5'-phosphate decarboxylase activity"/>
    <property type="evidence" value="ECO:0007669"/>
    <property type="project" value="UniProtKB-EC"/>
</dbReference>
<evidence type="ECO:0000256" key="18">
    <source>
        <dbReference type="PIRSR" id="PIRSR614732-1"/>
    </source>
</evidence>
<feature type="binding site" evidence="19">
    <location>
        <position position="520"/>
    </location>
    <ligand>
        <name>substrate</name>
    </ligand>
</feature>
<dbReference type="InterPro" id="IPR014732">
    <property type="entry name" value="OMPdecase"/>
</dbReference>
<evidence type="ECO:0000256" key="1">
    <source>
        <dbReference type="ARBA" id="ARBA00004861"/>
    </source>
</evidence>
<dbReference type="SMART" id="SM00934">
    <property type="entry name" value="OMPdecase"/>
    <property type="match status" value="1"/>
</dbReference>
<proteinExistence type="inferred from homology"/>
<dbReference type="InterPro" id="IPR018089">
    <property type="entry name" value="OMPdecase_AS"/>
</dbReference>
<reference evidence="22" key="3">
    <citation type="submission" date="2025-09" db="UniProtKB">
        <authorList>
            <consortium name="Ensembl"/>
        </authorList>
    </citation>
    <scope>IDENTIFICATION</scope>
</reference>
<feature type="binding site" evidence="19">
    <location>
        <position position="540"/>
    </location>
    <ligand>
        <name>substrate</name>
    </ligand>
</feature>
<dbReference type="GeneTree" id="ENSGT00390000001856"/>
<evidence type="ECO:0000256" key="19">
    <source>
        <dbReference type="PIRSR" id="PIRSR614732-2"/>
    </source>
</evidence>
<dbReference type="Ensembl" id="ENSEAST00005010518.2">
    <property type="protein sequence ID" value="ENSEASP00005009686.2"/>
    <property type="gene ID" value="ENSEASG00005006882.2"/>
</dbReference>
<dbReference type="InterPro" id="IPR023031">
    <property type="entry name" value="OPRT"/>
</dbReference>
<evidence type="ECO:0000259" key="21">
    <source>
        <dbReference type="SMART" id="SM00934"/>
    </source>
</evidence>
<organism evidence="22 23">
    <name type="scientific">Equus asinus</name>
    <name type="common">Donkey</name>
    <name type="synonym">Equus africanus asinus</name>
    <dbReference type="NCBI Taxonomy" id="9793"/>
    <lineage>
        <taxon>Eukaryota</taxon>
        <taxon>Metazoa</taxon>
        <taxon>Chordata</taxon>
        <taxon>Craniata</taxon>
        <taxon>Vertebrata</taxon>
        <taxon>Euteleostomi</taxon>
        <taxon>Mammalia</taxon>
        <taxon>Eutheria</taxon>
        <taxon>Laurasiatheria</taxon>
        <taxon>Perissodactyla</taxon>
        <taxon>Equidae</taxon>
        <taxon>Equus</taxon>
    </lineage>
</organism>
<keyword evidence="10" id="KW-0210">Decarboxylase</keyword>
<dbReference type="SUPFAM" id="SSF53271">
    <property type="entry name" value="PRTase-like"/>
    <property type="match status" value="1"/>
</dbReference>
<dbReference type="Gene3D" id="3.20.20.70">
    <property type="entry name" value="Aldolase class I"/>
    <property type="match status" value="1"/>
</dbReference>
<gene>
    <name evidence="22" type="primary">UMPS</name>
</gene>
<dbReference type="Gene3D" id="3.40.50.2020">
    <property type="match status" value="1"/>
</dbReference>
<comment type="pathway">
    <text evidence="2">Pyrimidine metabolism; UMP biosynthesis via de novo pathway; UMP from orotate: step 1/2.</text>
</comment>
<evidence type="ECO:0000256" key="3">
    <source>
        <dbReference type="ARBA" id="ARBA00006221"/>
    </source>
</evidence>
<evidence type="ECO:0000256" key="4">
    <source>
        <dbReference type="ARBA" id="ARBA00009769"/>
    </source>
</evidence>
<dbReference type="HAMAP" id="MF_01208">
    <property type="entry name" value="PyrE"/>
    <property type="match status" value="1"/>
</dbReference>
<keyword evidence="13" id="KW-0511">Multifunctional enzyme</keyword>
<comment type="similarity">
    <text evidence="3">In the N-terminal section; belongs to the purine/pyrimidine phosphoribosyltransferase family.</text>
</comment>
<evidence type="ECO:0000256" key="9">
    <source>
        <dbReference type="ARBA" id="ARBA00022679"/>
    </source>
</evidence>
<dbReference type="InterPro" id="IPR000836">
    <property type="entry name" value="PRTase_dom"/>
</dbReference>
<comment type="catalytic activity">
    <reaction evidence="14">
        <text>orotidine 5'-phosphate + H(+) = UMP + CO2</text>
        <dbReference type="Rhea" id="RHEA:11596"/>
        <dbReference type="ChEBI" id="CHEBI:15378"/>
        <dbReference type="ChEBI" id="CHEBI:16526"/>
        <dbReference type="ChEBI" id="CHEBI:57538"/>
        <dbReference type="ChEBI" id="CHEBI:57865"/>
        <dbReference type="EC" id="4.1.1.23"/>
    </reaction>
    <physiologicalReaction direction="left-to-right" evidence="14">
        <dbReference type="Rhea" id="RHEA:11597"/>
    </physiologicalReaction>
</comment>
<dbReference type="CDD" id="cd04725">
    <property type="entry name" value="OMP_decarboxylase_like"/>
    <property type="match status" value="1"/>
</dbReference>
<dbReference type="InterPro" id="IPR029057">
    <property type="entry name" value="PRTase-like"/>
</dbReference>
<comment type="subunit">
    <text evidence="17">Homodimer; dimerization is required for enzymatic activity.</text>
</comment>
<dbReference type="GO" id="GO:0004588">
    <property type="term" value="F:orotate phosphoribosyltransferase activity"/>
    <property type="evidence" value="ECO:0007669"/>
    <property type="project" value="UniProtKB-EC"/>
</dbReference>
<feature type="active site" description="For OMPdecase activity" evidence="18">
    <location>
        <position position="407"/>
    </location>
</feature>
<reference evidence="22 23" key="1">
    <citation type="journal article" date="2020" name="Nat. Commun.">
        <title>Donkey genomes provide new insights into domestication and selection for coat color.</title>
        <authorList>
            <person name="Wang"/>
            <person name="C."/>
            <person name="Li"/>
            <person name="H."/>
            <person name="Guo"/>
            <person name="Y."/>
            <person name="Huang"/>
            <person name="J."/>
            <person name="Sun"/>
            <person name="Y."/>
            <person name="Min"/>
            <person name="J."/>
            <person name="Wang"/>
            <person name="J."/>
            <person name="Fang"/>
            <person name="X."/>
            <person name="Zhao"/>
            <person name="Z."/>
            <person name="Wang"/>
            <person name="S."/>
            <person name="Zhang"/>
            <person name="Y."/>
            <person name="Liu"/>
            <person name="Q."/>
            <person name="Jiang"/>
            <person name="Q."/>
            <person name="Wang"/>
            <person name="X."/>
            <person name="Guo"/>
            <person name="Y."/>
            <person name="Yang"/>
            <person name="C."/>
            <person name="Wang"/>
            <person name="Y."/>
            <person name="Tian"/>
            <person name="F."/>
            <person name="Zhuang"/>
            <person name="G."/>
            <person name="Fan"/>
            <person name="Y."/>
            <person name="Gao"/>
            <person name="Q."/>
            <person name="Li"/>
            <person name="Y."/>
            <person name="Ju"/>
            <person name="Z."/>
            <person name="Li"/>
            <person name="J."/>
            <person name="Li"/>
            <person name="R."/>
            <person name="Hou"/>
            <person name="M."/>
            <person name="Yang"/>
            <person name="G."/>
            <person name="Liu"/>
            <person name="G."/>
            <person name="Liu"/>
            <person name="W."/>
            <person name="Guo"/>
            <person name="J."/>
            <person name="Pan"/>
            <person name="S."/>
            <person name="Fan"/>
            <person name="G."/>
            <person name="Zhang"/>
            <person name="W."/>
            <person name="Zhang"/>
            <person name="R."/>
            <person name="Yu"/>
            <person name="J."/>
            <person name="Zhang"/>
            <person name="X."/>
            <person name="Yin"/>
            <person name="Q."/>
            <person name="Ji"/>
            <person name="C."/>
            <person name="Jin"/>
            <person name="Y."/>
            <person name="Yue"/>
            <person name="G."/>
            <person name="Liu"/>
            <person name="M."/>
            <person name="Xu"/>
            <person name="J."/>
            <person name="Liu"/>
            <person name="S."/>
            <person name="Jordana"/>
            <person name="J."/>
            <person name="Noce"/>
            <person name="A."/>
            <person name="Amills"/>
            <person name="M."/>
            <person name="Wu"/>
            <person name="D.D."/>
            <person name="Li"/>
            <person name="S."/>
            <person name="Zhou"/>
            <person name="X. and Zhong"/>
            <person name="J."/>
        </authorList>
    </citation>
    <scope>NUCLEOTIDE SEQUENCE [LARGE SCALE GENOMIC DNA]</scope>
</reference>
<keyword evidence="12" id="KW-0456">Lyase</keyword>
<evidence type="ECO:0000256" key="5">
    <source>
        <dbReference type="ARBA" id="ARBA00011971"/>
    </source>
</evidence>
<comment type="similarity">
    <text evidence="4">In the C-terminal section; belongs to the OMP decarboxylase family.</text>
</comment>
<feature type="domain" description="Orotidine 5'-phosphate decarboxylase" evidence="21">
    <location>
        <begin position="343"/>
        <end position="556"/>
    </location>
</feature>
<dbReference type="EC" id="4.1.1.23" evidence="6"/>
<feature type="region of interest" description="Disordered" evidence="20">
    <location>
        <begin position="16"/>
        <end position="69"/>
    </location>
</feature>
<evidence type="ECO:0000256" key="16">
    <source>
        <dbReference type="ARBA" id="ARBA00060327"/>
    </source>
</evidence>
<comment type="pathway">
    <text evidence="1">Pyrimidine metabolism; UMP biosynthesis via de novo pathway; UMP from orotate: step 2/2.</text>
</comment>
<comment type="catalytic activity">
    <reaction evidence="15">
        <text>orotidine 5'-phosphate + diphosphate = orotate + 5-phospho-alpha-D-ribose 1-diphosphate</text>
        <dbReference type="Rhea" id="RHEA:10380"/>
        <dbReference type="ChEBI" id="CHEBI:30839"/>
        <dbReference type="ChEBI" id="CHEBI:33019"/>
        <dbReference type="ChEBI" id="CHEBI:57538"/>
        <dbReference type="ChEBI" id="CHEBI:58017"/>
        <dbReference type="EC" id="2.4.2.10"/>
    </reaction>
    <physiologicalReaction direction="right-to-left" evidence="15">
        <dbReference type="Rhea" id="RHEA:10382"/>
    </physiologicalReaction>
</comment>
<evidence type="ECO:0000256" key="13">
    <source>
        <dbReference type="ARBA" id="ARBA00023268"/>
    </source>
</evidence>
<dbReference type="NCBIfam" id="TIGR01740">
    <property type="entry name" value="pyrF"/>
    <property type="match status" value="1"/>
</dbReference>
<dbReference type="InterPro" id="IPR004467">
    <property type="entry name" value="Or_phspho_trans_dom"/>
</dbReference>
<evidence type="ECO:0000313" key="23">
    <source>
        <dbReference type="Proteomes" id="UP000694387"/>
    </source>
</evidence>
<name>A0A8C4LCC3_EQUAS</name>
<feature type="binding site" evidence="19">
    <location>
        <position position="462"/>
    </location>
    <ligand>
        <name>substrate</name>
    </ligand>
</feature>
<sequence length="570" mass="61973">MIPVLFGHLNSSDAIERQPAEAQSRDTLLRRHPTLATQVPQARAASSPCRRKKGRKGRDSGDVSRAPRAERPLGFGASWEQAVMAPGVSALGSLVAVLYDAQAFKFGNFVLKSGLSSPVYIDLRGIVSRPRLLSQIAEILFQSAQDAGIRFDSVCGVPYTALPLATVICSTHEIPMLIRRKETKNYGTKKLVEGAVNPGETCLIIEDVVTSGSSVLETVEVLQKEGLKVTDAIVLLDREQGGKDMLRAHGIRLHSVCTVSKVLEILEQQKKINPEMVERVKRFIQENVFVAANPNGSLPSLNGSLPSVKKAPKELSFGARAELPSTHPLASKLLRLMQKKETNLCLSADISESRELLQLADVLGPSICMLKTHVDILNDFTLDVMKELTTLAERHDFLIFEDRKFADIGNTVKKQYEGGVFKIASWADLVNAHVVPGSGVVKGLREVGLPLHRGCLLVAEMSSAGSLATGNYTEAAVRMAEEHPEFVVGFISGSRVSMKPEFLHLTPGVQLEAGGDNLGQQYNSPQEVIGKRGSDIIIVGRGITTSANRLEAAEMYRKAAWEAYLSRLGV</sequence>
<dbReference type="UniPathway" id="UPA00070">
    <property type="reaction ID" value="UER00119"/>
</dbReference>
<evidence type="ECO:0000256" key="7">
    <source>
        <dbReference type="ARBA" id="ARBA00015047"/>
    </source>
</evidence>
<keyword evidence="11" id="KW-0665">Pyrimidine biosynthesis</keyword>
<keyword evidence="8" id="KW-0328">Glycosyltransferase</keyword>
<dbReference type="GO" id="GO:0006207">
    <property type="term" value="P:'de novo' pyrimidine nucleobase biosynthetic process"/>
    <property type="evidence" value="ECO:0007669"/>
    <property type="project" value="InterPro"/>
</dbReference>
<evidence type="ECO:0000256" key="15">
    <source>
        <dbReference type="ARBA" id="ARBA00051700"/>
    </source>
</evidence>
<dbReference type="PANTHER" id="PTHR19278:SF9">
    <property type="entry name" value="URIDINE 5'-MONOPHOSPHATE SYNTHASE"/>
    <property type="match status" value="1"/>
</dbReference>
<protein>
    <recommendedName>
        <fullName evidence="7">Uridine 5'-monophosphate synthase</fullName>
        <ecNumber evidence="5">2.4.2.10</ecNumber>
        <ecNumber evidence="6">4.1.1.23</ecNumber>
    </recommendedName>
</protein>
<evidence type="ECO:0000256" key="14">
    <source>
        <dbReference type="ARBA" id="ARBA00051583"/>
    </source>
</evidence>
<dbReference type="Pfam" id="PF00215">
    <property type="entry name" value="OMPdecase"/>
    <property type="match status" value="1"/>
</dbReference>
<dbReference type="InterPro" id="IPR013785">
    <property type="entry name" value="Aldolase_TIM"/>
</dbReference>
<dbReference type="GO" id="GO:0005634">
    <property type="term" value="C:nucleus"/>
    <property type="evidence" value="ECO:0007669"/>
    <property type="project" value="Ensembl"/>
</dbReference>
<feature type="binding site" evidence="19">
    <location>
        <position position="371"/>
    </location>
    <ligand>
        <name>substrate</name>
    </ligand>
</feature>
<evidence type="ECO:0000256" key="2">
    <source>
        <dbReference type="ARBA" id="ARBA00004889"/>
    </source>
</evidence>
<dbReference type="CDD" id="cd06223">
    <property type="entry name" value="PRTases_typeI"/>
    <property type="match status" value="1"/>
</dbReference>
<dbReference type="PROSITE" id="PS00156">
    <property type="entry name" value="OMPDECASE"/>
    <property type="match status" value="1"/>
</dbReference>
<feature type="binding site" evidence="19">
    <location>
        <position position="349"/>
    </location>
    <ligand>
        <name>substrate</name>
    </ligand>
</feature>
<dbReference type="FunFam" id="3.20.20.70:FF:000092">
    <property type="entry name" value="Uridine monophosphate synthetase"/>
    <property type="match status" value="1"/>
</dbReference>
<evidence type="ECO:0000256" key="6">
    <source>
        <dbReference type="ARBA" id="ARBA00012321"/>
    </source>
</evidence>
<evidence type="ECO:0000256" key="20">
    <source>
        <dbReference type="SAM" id="MobiDB-lite"/>
    </source>
</evidence>
<feature type="binding site" evidence="19">
    <location>
        <position position="541"/>
    </location>
    <ligand>
        <name>substrate</name>
    </ligand>
</feature>
<evidence type="ECO:0000313" key="22">
    <source>
        <dbReference type="Ensembl" id="ENSEASP00005009686.2"/>
    </source>
</evidence>
<keyword evidence="23" id="KW-1185">Reference proteome</keyword>
<feature type="compositionally biased region" description="Basic and acidic residues" evidence="20">
    <location>
        <begin position="16"/>
        <end position="29"/>
    </location>
</feature>
<dbReference type="InterPro" id="IPR001754">
    <property type="entry name" value="OMPdeCOase_dom"/>
</dbReference>
<evidence type="ECO:0000256" key="12">
    <source>
        <dbReference type="ARBA" id="ARBA00023239"/>
    </source>
</evidence>
<dbReference type="EC" id="2.4.2.10" evidence="5"/>
<evidence type="ECO:0000256" key="8">
    <source>
        <dbReference type="ARBA" id="ARBA00022676"/>
    </source>
</evidence>
<dbReference type="FunFam" id="3.40.50.2020:FF:000025">
    <property type="entry name" value="Uridine monophosphate synthetase"/>
    <property type="match status" value="1"/>
</dbReference>
<dbReference type="NCBIfam" id="TIGR00336">
    <property type="entry name" value="pyrE"/>
    <property type="match status" value="1"/>
</dbReference>
<reference evidence="22" key="2">
    <citation type="submission" date="2025-08" db="UniProtKB">
        <authorList>
            <consortium name="Ensembl"/>
        </authorList>
    </citation>
    <scope>IDENTIFICATION</scope>
</reference>
<feature type="active site" description="For OMPdecase activity" evidence="18">
    <location>
        <position position="402"/>
    </location>
</feature>
<dbReference type="AlphaFoldDB" id="A0A8C4LCC3"/>
<dbReference type="Pfam" id="PF00156">
    <property type="entry name" value="Pribosyltran"/>
    <property type="match status" value="1"/>
</dbReference>
<dbReference type="GO" id="GO:0005737">
    <property type="term" value="C:cytoplasm"/>
    <property type="evidence" value="ECO:0007669"/>
    <property type="project" value="Ensembl"/>
</dbReference>
<dbReference type="InterPro" id="IPR011060">
    <property type="entry name" value="RibuloseP-bd_barrel"/>
</dbReference>
<keyword evidence="9" id="KW-0808">Transferase</keyword>